<feature type="transmembrane region" description="Helical" evidence="2">
    <location>
        <begin position="248"/>
        <end position="268"/>
    </location>
</feature>
<name>A0A7Z9D833_9MICC</name>
<evidence type="ECO:0000313" key="3">
    <source>
        <dbReference type="EMBL" id="VEI24926.1"/>
    </source>
</evidence>
<feature type="compositionally biased region" description="Basic and acidic residues" evidence="1">
    <location>
        <begin position="8"/>
        <end position="18"/>
    </location>
</feature>
<protein>
    <recommendedName>
        <fullName evidence="5">Transmembrane protein</fullName>
    </recommendedName>
</protein>
<feature type="transmembrane region" description="Helical" evidence="2">
    <location>
        <begin position="215"/>
        <end position="242"/>
    </location>
</feature>
<evidence type="ECO:0000313" key="4">
    <source>
        <dbReference type="Proteomes" id="UP000282386"/>
    </source>
</evidence>
<proteinExistence type="predicted"/>
<keyword evidence="2" id="KW-0472">Membrane</keyword>
<feature type="transmembrane region" description="Helical" evidence="2">
    <location>
        <begin position="157"/>
        <end position="179"/>
    </location>
</feature>
<feature type="transmembrane region" description="Helical" evidence="2">
    <location>
        <begin position="132"/>
        <end position="151"/>
    </location>
</feature>
<evidence type="ECO:0000256" key="2">
    <source>
        <dbReference type="SAM" id="Phobius"/>
    </source>
</evidence>
<evidence type="ECO:0000256" key="1">
    <source>
        <dbReference type="SAM" id="MobiDB-lite"/>
    </source>
</evidence>
<dbReference type="EMBL" id="LR134479">
    <property type="protein sequence ID" value="VEI24926.1"/>
    <property type="molecule type" value="Genomic_DNA"/>
</dbReference>
<keyword evidence="2" id="KW-0812">Transmembrane</keyword>
<dbReference type="Proteomes" id="UP000282386">
    <property type="component" value="Chromosome"/>
</dbReference>
<feature type="transmembrane region" description="Helical" evidence="2">
    <location>
        <begin position="69"/>
        <end position="93"/>
    </location>
</feature>
<evidence type="ECO:0008006" key="5">
    <source>
        <dbReference type="Google" id="ProtNLM"/>
    </source>
</evidence>
<reference evidence="3 4" key="1">
    <citation type="submission" date="2018-12" db="EMBL/GenBank/DDBJ databases">
        <authorList>
            <consortium name="Pathogen Informatics"/>
        </authorList>
    </citation>
    <scope>NUCLEOTIDE SEQUENCE [LARGE SCALE GENOMIC DNA]</scope>
    <source>
        <strain evidence="3 4">NCTC10207</strain>
    </source>
</reference>
<organism evidence="3 4">
    <name type="scientific">Rothia aeria</name>
    <dbReference type="NCBI Taxonomy" id="172042"/>
    <lineage>
        <taxon>Bacteria</taxon>
        <taxon>Bacillati</taxon>
        <taxon>Actinomycetota</taxon>
        <taxon>Actinomycetes</taxon>
        <taxon>Micrococcales</taxon>
        <taxon>Micrococcaceae</taxon>
        <taxon>Rothia</taxon>
    </lineage>
</organism>
<keyword evidence="2" id="KW-1133">Transmembrane helix</keyword>
<feature type="region of interest" description="Disordered" evidence="1">
    <location>
        <begin position="1"/>
        <end position="30"/>
    </location>
</feature>
<dbReference type="AlphaFoldDB" id="A0A7Z9D833"/>
<feature type="transmembrane region" description="Helical" evidence="2">
    <location>
        <begin position="275"/>
        <end position="296"/>
    </location>
</feature>
<feature type="transmembrane region" description="Helical" evidence="2">
    <location>
        <begin position="302"/>
        <end position="323"/>
    </location>
</feature>
<gene>
    <name evidence="3" type="ORF">NCTC10207_02324</name>
</gene>
<accession>A0A7Z9D833</accession>
<sequence length="337" mass="36579">MSRRKDHAHSLEHVEHPKTPARTSSSSVSAEASAPVPELVLYPTNPSSTSTTPIGPQLPRYEPFTIGEFLWRLCLTVAAGQTLVAFPVVWLFLGTLNQPPQPLVFYVLLVLLPPAGITWCAFLFLKLRQTPAFWLYYASFLLVPHLVLFLSGLNHGLYVVAATSIGAGYYSGVVVAGYIDMWRQSRMSDAEYVVYLARQRAEEKREQQNETAANALALVFIILLGLAVAVLLSGIFPIYILGKSYDPVSVILPSLSVVGASVALSVFVKRVIQARVIVVVSCVVVVVVGVVLVVGFPGCMVVVPGVLGFGLGDVLVSSLGVYARELQGSVRRKTQRR</sequence>
<feature type="transmembrane region" description="Helical" evidence="2">
    <location>
        <begin position="105"/>
        <end position="125"/>
    </location>
</feature>